<evidence type="ECO:0000313" key="9">
    <source>
        <dbReference type="EMBL" id="TWT38362.1"/>
    </source>
</evidence>
<dbReference type="Pfam" id="PF04613">
    <property type="entry name" value="LpxD"/>
    <property type="match status" value="1"/>
</dbReference>
<evidence type="ECO:0000256" key="3">
    <source>
        <dbReference type="ARBA" id="ARBA00022679"/>
    </source>
</evidence>
<comment type="similarity">
    <text evidence="7">Belongs to the transferase hexapeptide repeat family. LpxD subfamily.</text>
</comment>
<dbReference type="InterPro" id="IPR011004">
    <property type="entry name" value="Trimer_LpxA-like_sf"/>
</dbReference>
<comment type="caution">
    <text evidence="9">The sequence shown here is derived from an EMBL/GenBank/DDBJ whole genome shotgun (WGS) entry which is preliminary data.</text>
</comment>
<organism evidence="9 10">
    <name type="scientific">Blastopirellula retiformator</name>
    <dbReference type="NCBI Taxonomy" id="2527970"/>
    <lineage>
        <taxon>Bacteria</taxon>
        <taxon>Pseudomonadati</taxon>
        <taxon>Planctomycetota</taxon>
        <taxon>Planctomycetia</taxon>
        <taxon>Pirellulales</taxon>
        <taxon>Pirellulaceae</taxon>
        <taxon>Blastopirellula</taxon>
    </lineage>
</organism>
<sequence>MSVTLGQLATLVEGKLLGDAQLDITGAAIIRDSQPGEITLADRPELAKELARSQAAAVITNGEFAPAGMPVILVEDVHVAFAKVVALFRPSLTKMTPGVHPSAVVAESATIAPDASIGPMVIIGEGVTIAAGAIIHSGAQISAGCSIGAGTTIFPGVVLYENTIVGAGCILHAASILGAYGFGYDSSSGKHVLSAQLGNVVLGDNVEIGAATTIDRGTYGPTVIGEGTKVDNQVMIAHNCRIGRHNLICSQVGIAGSTSTGDYVVMAGQVGVRDHVHIGDGAILGAKAGISCDIGAGQNVIGAPAISAKEKKLELALVSKLPEMRKQLKALLTRVDQLEKEEELRKTA</sequence>
<dbReference type="GO" id="GO:0016410">
    <property type="term" value="F:N-acyltransferase activity"/>
    <property type="evidence" value="ECO:0007669"/>
    <property type="project" value="InterPro"/>
</dbReference>
<evidence type="ECO:0000256" key="5">
    <source>
        <dbReference type="ARBA" id="ARBA00023098"/>
    </source>
</evidence>
<dbReference type="OrthoDB" id="9784739at2"/>
<dbReference type="CDD" id="cd03352">
    <property type="entry name" value="LbH_LpxD"/>
    <property type="match status" value="1"/>
</dbReference>
<dbReference type="SUPFAM" id="SSF51161">
    <property type="entry name" value="Trimeric LpxA-like enzymes"/>
    <property type="match status" value="1"/>
</dbReference>
<feature type="active site" description="Proton acceptor" evidence="7">
    <location>
        <position position="238"/>
    </location>
</feature>
<dbReference type="PANTHER" id="PTHR43378">
    <property type="entry name" value="UDP-3-O-ACYLGLUCOSAMINE N-ACYLTRANSFERASE"/>
    <property type="match status" value="1"/>
</dbReference>
<keyword evidence="6 7" id="KW-0012">Acyltransferase</keyword>
<accession>A0A5C5VKW9</accession>
<dbReference type="InterPro" id="IPR007691">
    <property type="entry name" value="LpxD"/>
</dbReference>
<dbReference type="HAMAP" id="MF_00523">
    <property type="entry name" value="LpxD"/>
    <property type="match status" value="1"/>
</dbReference>
<evidence type="ECO:0000313" key="10">
    <source>
        <dbReference type="Proteomes" id="UP000318878"/>
    </source>
</evidence>
<evidence type="ECO:0000256" key="6">
    <source>
        <dbReference type="ARBA" id="ARBA00023315"/>
    </source>
</evidence>
<keyword evidence="10" id="KW-1185">Reference proteome</keyword>
<dbReference type="EC" id="2.3.1.191" evidence="7"/>
<comment type="catalytic activity">
    <reaction evidence="7">
        <text>a UDP-3-O-[(3R)-3-hydroxyacyl]-alpha-D-glucosamine + a (3R)-hydroxyacyl-[ACP] = a UDP-2-N,3-O-bis[(3R)-3-hydroxyacyl]-alpha-D-glucosamine + holo-[ACP] + H(+)</text>
        <dbReference type="Rhea" id="RHEA:53836"/>
        <dbReference type="Rhea" id="RHEA-COMP:9685"/>
        <dbReference type="Rhea" id="RHEA-COMP:9945"/>
        <dbReference type="ChEBI" id="CHEBI:15378"/>
        <dbReference type="ChEBI" id="CHEBI:64479"/>
        <dbReference type="ChEBI" id="CHEBI:78827"/>
        <dbReference type="ChEBI" id="CHEBI:137740"/>
        <dbReference type="ChEBI" id="CHEBI:137748"/>
        <dbReference type="EC" id="2.3.1.191"/>
    </reaction>
</comment>
<dbReference type="AlphaFoldDB" id="A0A5C5VKW9"/>
<evidence type="ECO:0000259" key="8">
    <source>
        <dbReference type="Pfam" id="PF04613"/>
    </source>
</evidence>
<gene>
    <name evidence="7 9" type="primary">lpxD</name>
    <name evidence="9" type="ORF">Enr8_00540</name>
</gene>
<keyword evidence="2 7" id="KW-0441">Lipid A biosynthesis</keyword>
<dbReference type="InterPro" id="IPR001451">
    <property type="entry name" value="Hexapep"/>
</dbReference>
<dbReference type="NCBIfam" id="NF002060">
    <property type="entry name" value="PRK00892.1"/>
    <property type="match status" value="1"/>
</dbReference>
<dbReference type="EMBL" id="SJPF01000001">
    <property type="protein sequence ID" value="TWT38362.1"/>
    <property type="molecule type" value="Genomic_DNA"/>
</dbReference>
<name>A0A5C5VKW9_9BACT</name>
<evidence type="ECO:0000256" key="1">
    <source>
        <dbReference type="ARBA" id="ARBA00022516"/>
    </source>
</evidence>
<dbReference type="Pfam" id="PF00132">
    <property type="entry name" value="Hexapep"/>
    <property type="match status" value="1"/>
</dbReference>
<keyword evidence="3 7" id="KW-0808">Transferase</keyword>
<dbReference type="NCBIfam" id="TIGR01853">
    <property type="entry name" value="lipid_A_lpxD"/>
    <property type="match status" value="1"/>
</dbReference>
<protein>
    <recommendedName>
        <fullName evidence="7">UDP-3-O-acylglucosamine N-acyltransferase</fullName>
        <ecNumber evidence="7">2.3.1.191</ecNumber>
    </recommendedName>
</protein>
<keyword evidence="4 7" id="KW-0677">Repeat</keyword>
<dbReference type="UniPathway" id="UPA00973"/>
<feature type="domain" description="UDP-3-O-[3-hydroxymyristoyl] glucosamine N-acyltransferase non-repeat region" evidence="8">
    <location>
        <begin position="22"/>
        <end position="87"/>
    </location>
</feature>
<dbReference type="InterPro" id="IPR020573">
    <property type="entry name" value="UDP_GlcNAc_AcTrfase_non-rep"/>
</dbReference>
<reference evidence="9 10" key="1">
    <citation type="submission" date="2019-02" db="EMBL/GenBank/DDBJ databases">
        <title>Deep-cultivation of Planctomycetes and their phenomic and genomic characterization uncovers novel biology.</title>
        <authorList>
            <person name="Wiegand S."/>
            <person name="Jogler M."/>
            <person name="Boedeker C."/>
            <person name="Pinto D."/>
            <person name="Vollmers J."/>
            <person name="Rivas-Marin E."/>
            <person name="Kohn T."/>
            <person name="Peeters S.H."/>
            <person name="Heuer A."/>
            <person name="Rast P."/>
            <person name="Oberbeckmann S."/>
            <person name="Bunk B."/>
            <person name="Jeske O."/>
            <person name="Meyerdierks A."/>
            <person name="Storesund J.E."/>
            <person name="Kallscheuer N."/>
            <person name="Luecker S."/>
            <person name="Lage O.M."/>
            <person name="Pohl T."/>
            <person name="Merkel B.J."/>
            <person name="Hornburger P."/>
            <person name="Mueller R.-W."/>
            <person name="Bruemmer F."/>
            <person name="Labrenz M."/>
            <person name="Spormann A.M."/>
            <person name="Op Den Camp H."/>
            <person name="Overmann J."/>
            <person name="Amann R."/>
            <person name="Jetten M.S.M."/>
            <person name="Mascher T."/>
            <person name="Medema M.H."/>
            <person name="Devos D.P."/>
            <person name="Kaster A.-K."/>
            <person name="Ovreas L."/>
            <person name="Rohde M."/>
            <person name="Galperin M.Y."/>
            <person name="Jogler C."/>
        </authorList>
    </citation>
    <scope>NUCLEOTIDE SEQUENCE [LARGE SCALE GENOMIC DNA]</scope>
    <source>
        <strain evidence="9 10">Enr8</strain>
    </source>
</reference>
<keyword evidence="5 7" id="KW-0443">Lipid metabolism</keyword>
<comment type="subunit">
    <text evidence="7">Homotrimer.</text>
</comment>
<keyword evidence="1 7" id="KW-0444">Lipid biosynthesis</keyword>
<evidence type="ECO:0000256" key="7">
    <source>
        <dbReference type="HAMAP-Rule" id="MF_00523"/>
    </source>
</evidence>
<dbReference type="RefSeq" id="WP_146428624.1">
    <property type="nucleotide sequence ID" value="NZ_SJPF01000001.1"/>
</dbReference>
<evidence type="ECO:0000256" key="2">
    <source>
        <dbReference type="ARBA" id="ARBA00022556"/>
    </source>
</evidence>
<dbReference type="PANTHER" id="PTHR43378:SF2">
    <property type="entry name" value="UDP-3-O-ACYLGLUCOSAMINE N-ACYLTRANSFERASE 1, MITOCHONDRIAL-RELATED"/>
    <property type="match status" value="1"/>
</dbReference>
<comment type="function">
    <text evidence="7">Catalyzes the N-acylation of UDP-3-O-acylglucosamine using 3-hydroxyacyl-ACP as the acyl donor. Is involved in the biosynthesis of lipid A, a phosphorylated glycolipid that anchors the lipopolysaccharide to the outer membrane of the cell.</text>
</comment>
<proteinExistence type="inferred from homology"/>
<dbReference type="GO" id="GO:0103118">
    <property type="term" value="F:UDP-3-O-[(3R)-3-hydroxyacyl]-glucosamine N-acyltransferase activity"/>
    <property type="evidence" value="ECO:0007669"/>
    <property type="project" value="UniProtKB-EC"/>
</dbReference>
<dbReference type="GO" id="GO:0016020">
    <property type="term" value="C:membrane"/>
    <property type="evidence" value="ECO:0007669"/>
    <property type="project" value="GOC"/>
</dbReference>
<evidence type="ECO:0000256" key="4">
    <source>
        <dbReference type="ARBA" id="ARBA00022737"/>
    </source>
</evidence>
<dbReference type="Proteomes" id="UP000318878">
    <property type="component" value="Unassembled WGS sequence"/>
</dbReference>
<comment type="pathway">
    <text evidence="7">Bacterial outer membrane biogenesis; LPS lipid A biosynthesis.</text>
</comment>
<dbReference type="Gene3D" id="3.40.1390.10">
    <property type="entry name" value="MurE/MurF, N-terminal domain"/>
    <property type="match status" value="1"/>
</dbReference>
<dbReference type="Gene3D" id="2.160.10.10">
    <property type="entry name" value="Hexapeptide repeat proteins"/>
    <property type="match status" value="1"/>
</dbReference>
<dbReference type="GO" id="GO:0009245">
    <property type="term" value="P:lipid A biosynthetic process"/>
    <property type="evidence" value="ECO:0007669"/>
    <property type="project" value="UniProtKB-UniRule"/>
</dbReference>